<evidence type="ECO:0000256" key="9">
    <source>
        <dbReference type="RuleBase" id="RU366031"/>
    </source>
</evidence>
<gene>
    <name evidence="11" type="ORF">CAL25_12405</name>
</gene>
<proteinExistence type="inferred from homology"/>
<dbReference type="SUPFAM" id="SSF69618">
    <property type="entry name" value="HemD-like"/>
    <property type="match status" value="1"/>
</dbReference>
<evidence type="ECO:0000313" key="11">
    <source>
        <dbReference type="EMBL" id="OZI50132.1"/>
    </source>
</evidence>
<comment type="caution">
    <text evidence="11">The sequence shown here is derived from an EMBL/GenBank/DDBJ whole genome shotgun (WGS) entry which is preliminary data.</text>
</comment>
<evidence type="ECO:0000256" key="8">
    <source>
        <dbReference type="ARBA" id="ARBA00048617"/>
    </source>
</evidence>
<evidence type="ECO:0000256" key="3">
    <source>
        <dbReference type="ARBA" id="ARBA00013109"/>
    </source>
</evidence>
<dbReference type="UniPathway" id="UPA00251">
    <property type="reaction ID" value="UER00320"/>
</dbReference>
<dbReference type="Gene3D" id="3.40.50.10090">
    <property type="match status" value="2"/>
</dbReference>
<evidence type="ECO:0000313" key="12">
    <source>
        <dbReference type="Proteomes" id="UP000216913"/>
    </source>
</evidence>
<dbReference type="InterPro" id="IPR036108">
    <property type="entry name" value="4pyrrol_syn_uPrphyn_synt_sf"/>
</dbReference>
<keyword evidence="12" id="KW-1185">Reference proteome</keyword>
<dbReference type="PANTHER" id="PTHR38042:SF1">
    <property type="entry name" value="UROPORPHYRINOGEN-III SYNTHASE, CHLOROPLASTIC"/>
    <property type="match status" value="1"/>
</dbReference>
<comment type="catalytic activity">
    <reaction evidence="8 9">
        <text>hydroxymethylbilane = uroporphyrinogen III + H2O</text>
        <dbReference type="Rhea" id="RHEA:18965"/>
        <dbReference type="ChEBI" id="CHEBI:15377"/>
        <dbReference type="ChEBI" id="CHEBI:57308"/>
        <dbReference type="ChEBI" id="CHEBI:57845"/>
        <dbReference type="EC" id="4.2.1.75"/>
    </reaction>
</comment>
<evidence type="ECO:0000256" key="6">
    <source>
        <dbReference type="ARBA" id="ARBA00037589"/>
    </source>
</evidence>
<comment type="similarity">
    <text evidence="2 9">Belongs to the uroporphyrinogen-III synthase family.</text>
</comment>
<sequence length="257" mass="27586">MAPLAILTRPDGRNDTLAARLDAAGWRTHGWPALALAPMPRQSPLPEPADFDLVVFVSGNAARLFFDAWRAQGASAWPAATAAATVGPASAAALHESGLFGTNTTVIHPPAAAPRHDSEALWELLRQRPMPRRVLIVRGTEGREWLAERLREAGAEVVPCAIYRRVPCEWDDARLALLQEWAAQDRPHTWLLTSGEGIAAVAANIDRAGVRAWWLRGRAVVTHPSLAQTLAGGGWNGALVKDCIPADEAIFAAFVAG</sequence>
<keyword evidence="4 9" id="KW-0456">Lyase</keyword>
<feature type="domain" description="Tetrapyrrole biosynthesis uroporphyrinogen III synthase" evidence="10">
    <location>
        <begin position="15"/>
        <end position="240"/>
    </location>
</feature>
<dbReference type="InterPro" id="IPR003754">
    <property type="entry name" value="4pyrrol_synth_uPrphyn_synth"/>
</dbReference>
<evidence type="ECO:0000256" key="7">
    <source>
        <dbReference type="ARBA" id="ARBA00040167"/>
    </source>
</evidence>
<comment type="function">
    <text evidence="6 9">Catalyzes cyclization of the linear tetrapyrrole, hydroxymethylbilane, to the macrocyclic uroporphyrinogen III.</text>
</comment>
<comment type="pathway">
    <text evidence="1 9">Porphyrin-containing compound metabolism; protoporphyrin-IX biosynthesis; coproporphyrinogen-III from 5-aminolevulinate: step 3/4.</text>
</comment>
<dbReference type="Pfam" id="PF02602">
    <property type="entry name" value="HEM4"/>
    <property type="match status" value="1"/>
</dbReference>
<keyword evidence="5 9" id="KW-0627">Porphyrin biosynthesis</keyword>
<dbReference type="Proteomes" id="UP000216913">
    <property type="component" value="Unassembled WGS sequence"/>
</dbReference>
<dbReference type="GO" id="GO:0006780">
    <property type="term" value="P:uroporphyrinogen III biosynthetic process"/>
    <property type="evidence" value="ECO:0007669"/>
    <property type="project" value="UniProtKB-UniRule"/>
</dbReference>
<evidence type="ECO:0000256" key="4">
    <source>
        <dbReference type="ARBA" id="ARBA00023239"/>
    </source>
</evidence>
<dbReference type="InterPro" id="IPR039793">
    <property type="entry name" value="UROS/Hem4"/>
</dbReference>
<reference evidence="11 12" key="1">
    <citation type="submission" date="2017-05" db="EMBL/GenBank/DDBJ databases">
        <title>Complete and WGS of Bordetella genogroups.</title>
        <authorList>
            <person name="Spilker T."/>
            <person name="LiPuma J."/>
        </authorList>
    </citation>
    <scope>NUCLEOTIDE SEQUENCE [LARGE SCALE GENOMIC DNA]</scope>
    <source>
        <strain evidence="11 12">AU10456</strain>
    </source>
</reference>
<dbReference type="RefSeq" id="WP_094800350.1">
    <property type="nucleotide sequence ID" value="NZ_NEVP01000007.1"/>
</dbReference>
<protein>
    <recommendedName>
        <fullName evidence="7 9">Uroporphyrinogen-III synthase</fullName>
        <ecNumber evidence="3 9">4.2.1.75</ecNumber>
    </recommendedName>
</protein>
<evidence type="ECO:0000256" key="2">
    <source>
        <dbReference type="ARBA" id="ARBA00008133"/>
    </source>
</evidence>
<organism evidence="11 12">
    <name type="scientific">Bordetella genomosp. 5</name>
    <dbReference type="NCBI Taxonomy" id="1395608"/>
    <lineage>
        <taxon>Bacteria</taxon>
        <taxon>Pseudomonadati</taxon>
        <taxon>Pseudomonadota</taxon>
        <taxon>Betaproteobacteria</taxon>
        <taxon>Burkholderiales</taxon>
        <taxon>Alcaligenaceae</taxon>
        <taxon>Bordetella</taxon>
    </lineage>
</organism>
<evidence type="ECO:0000259" key="10">
    <source>
        <dbReference type="Pfam" id="PF02602"/>
    </source>
</evidence>
<dbReference type="EC" id="4.2.1.75" evidence="3 9"/>
<accession>A0A261TLQ2</accession>
<dbReference type="AlphaFoldDB" id="A0A261TLQ2"/>
<evidence type="ECO:0000256" key="5">
    <source>
        <dbReference type="ARBA" id="ARBA00023244"/>
    </source>
</evidence>
<dbReference type="GO" id="GO:0004852">
    <property type="term" value="F:uroporphyrinogen-III synthase activity"/>
    <property type="evidence" value="ECO:0007669"/>
    <property type="project" value="UniProtKB-UniRule"/>
</dbReference>
<dbReference type="PANTHER" id="PTHR38042">
    <property type="entry name" value="UROPORPHYRINOGEN-III SYNTHASE, CHLOROPLASTIC"/>
    <property type="match status" value="1"/>
</dbReference>
<name>A0A261TLQ2_9BORD</name>
<dbReference type="CDD" id="cd06578">
    <property type="entry name" value="HemD"/>
    <property type="match status" value="1"/>
</dbReference>
<dbReference type="OrthoDB" id="9787650at2"/>
<dbReference type="EMBL" id="NEVP01000007">
    <property type="protein sequence ID" value="OZI50132.1"/>
    <property type="molecule type" value="Genomic_DNA"/>
</dbReference>
<evidence type="ECO:0000256" key="1">
    <source>
        <dbReference type="ARBA" id="ARBA00004772"/>
    </source>
</evidence>
<dbReference type="GO" id="GO:0006782">
    <property type="term" value="P:protoporphyrinogen IX biosynthetic process"/>
    <property type="evidence" value="ECO:0007669"/>
    <property type="project" value="UniProtKB-UniRule"/>
</dbReference>